<dbReference type="PANTHER" id="PTHR35894:SF1">
    <property type="entry name" value="PHOSPHORIBULOKINASE _ URIDINE KINASE FAMILY"/>
    <property type="match status" value="1"/>
</dbReference>
<reference evidence="2 3" key="1">
    <citation type="submission" date="2023-05" db="EMBL/GenBank/DDBJ databases">
        <title>Pseudoalteromonas ardens sp. nov., Pseudoalteromonas obscura sp. nov., and Pseudoalteromonas umbrosa sp. nov., isolated from the coral Montipora capitata.</title>
        <authorList>
            <person name="Thomas E.M."/>
            <person name="Smith E.M."/>
            <person name="Papke E."/>
            <person name="Shlafstein M.D."/>
            <person name="Oline D.K."/>
            <person name="Videau P."/>
            <person name="Saw J.H."/>
            <person name="Strangman W.K."/>
            <person name="Ushijima B."/>
        </authorList>
    </citation>
    <scope>NUCLEOTIDE SEQUENCE [LARGE SCALE GENOMIC DNA]</scope>
    <source>
        <strain evidence="2 3">P94</strain>
    </source>
</reference>
<evidence type="ECO:0000313" key="3">
    <source>
        <dbReference type="Proteomes" id="UP001231915"/>
    </source>
</evidence>
<dbReference type="Pfam" id="PF13401">
    <property type="entry name" value="AAA_22"/>
    <property type="match status" value="1"/>
</dbReference>
<dbReference type="PANTHER" id="PTHR35894">
    <property type="entry name" value="GENERAL SECRETION PATHWAY PROTEIN A-RELATED"/>
    <property type="match status" value="1"/>
</dbReference>
<protein>
    <submittedName>
        <fullName evidence="2">AAA family ATPase</fullName>
    </submittedName>
</protein>
<evidence type="ECO:0000259" key="1">
    <source>
        <dbReference type="Pfam" id="PF13401"/>
    </source>
</evidence>
<sequence>MERCTNLSVVFDVLSIKQAQVVRVLAAKGIQLSTTSLSRIKRRNEWPINCDRAKIESEIKDYLRVHGATEDQLSGLFGWFEPELTKRDREPEEDEMLKAKLKPATKTFFKIRRDPFNDEFESVEDFFLTDSHLQTIEELIAAARANSMVIVTGECGSGKSMIRRLFEHKVKEEFTEIMLISPKRRNRKKITADGISRALCRSLGVKHLNNSEDRDDEIENTLIERHRSGYKHLLIIDQAQDLTEEMIRELKCLWEVTDGFKRVIGIVLFGQPELREKISAHSMREFSMRIDDIRMRPLGLDAIDYMKHKFTRIGVNADKIFTEDALSAVRGKCYGKVGKGIGFDDEKMDQTYPLNINVWLAHTLNIAATIGVKNIDEKFVHKV</sequence>
<accession>A0ABT7EU97</accession>
<dbReference type="EMBL" id="JASJUT010000021">
    <property type="protein sequence ID" value="MDK2598632.1"/>
    <property type="molecule type" value="Genomic_DNA"/>
</dbReference>
<dbReference type="InterPro" id="IPR027417">
    <property type="entry name" value="P-loop_NTPase"/>
</dbReference>
<dbReference type="Proteomes" id="UP001231915">
    <property type="component" value="Unassembled WGS sequence"/>
</dbReference>
<name>A0ABT7EU97_9GAMM</name>
<keyword evidence="3" id="KW-1185">Reference proteome</keyword>
<proteinExistence type="predicted"/>
<dbReference type="InterPro" id="IPR049945">
    <property type="entry name" value="AAA_22"/>
</dbReference>
<evidence type="ECO:0000313" key="2">
    <source>
        <dbReference type="EMBL" id="MDK2598632.1"/>
    </source>
</evidence>
<dbReference type="Gene3D" id="3.40.50.300">
    <property type="entry name" value="P-loop containing nucleotide triphosphate hydrolases"/>
    <property type="match status" value="1"/>
</dbReference>
<gene>
    <name evidence="2" type="ORF">QNM18_26620</name>
</gene>
<feature type="domain" description="ORC1/DEAH AAA+ ATPase" evidence="1">
    <location>
        <begin position="146"/>
        <end position="277"/>
    </location>
</feature>
<dbReference type="InterPro" id="IPR052026">
    <property type="entry name" value="ExeA_AAA_ATPase_DNA-bind"/>
</dbReference>
<dbReference type="SUPFAM" id="SSF52540">
    <property type="entry name" value="P-loop containing nucleoside triphosphate hydrolases"/>
    <property type="match status" value="1"/>
</dbReference>
<dbReference type="RefSeq" id="WP_284138891.1">
    <property type="nucleotide sequence ID" value="NZ_JASJUT010000021.1"/>
</dbReference>
<organism evidence="2 3">
    <name type="scientific">Pseudoalteromonas obscura</name>
    <dbReference type="NCBI Taxonomy" id="3048491"/>
    <lineage>
        <taxon>Bacteria</taxon>
        <taxon>Pseudomonadati</taxon>
        <taxon>Pseudomonadota</taxon>
        <taxon>Gammaproteobacteria</taxon>
        <taxon>Alteromonadales</taxon>
        <taxon>Pseudoalteromonadaceae</taxon>
        <taxon>Pseudoalteromonas</taxon>
    </lineage>
</organism>
<comment type="caution">
    <text evidence="2">The sequence shown here is derived from an EMBL/GenBank/DDBJ whole genome shotgun (WGS) entry which is preliminary data.</text>
</comment>